<dbReference type="EMBL" id="KZ293429">
    <property type="protein sequence ID" value="PBK69459.1"/>
    <property type="molecule type" value="Genomic_DNA"/>
</dbReference>
<evidence type="ECO:0000313" key="1">
    <source>
        <dbReference type="EMBL" id="PBK69459.1"/>
    </source>
</evidence>
<organism evidence="1 2">
    <name type="scientific">Armillaria solidipes</name>
    <dbReference type="NCBI Taxonomy" id="1076256"/>
    <lineage>
        <taxon>Eukaryota</taxon>
        <taxon>Fungi</taxon>
        <taxon>Dikarya</taxon>
        <taxon>Basidiomycota</taxon>
        <taxon>Agaricomycotina</taxon>
        <taxon>Agaricomycetes</taxon>
        <taxon>Agaricomycetidae</taxon>
        <taxon>Agaricales</taxon>
        <taxon>Marasmiineae</taxon>
        <taxon>Physalacriaceae</taxon>
        <taxon>Armillaria</taxon>
    </lineage>
</organism>
<evidence type="ECO:0000313" key="2">
    <source>
        <dbReference type="Proteomes" id="UP000218334"/>
    </source>
</evidence>
<dbReference type="AlphaFoldDB" id="A0A2H3BF38"/>
<proteinExistence type="predicted"/>
<name>A0A2H3BF38_9AGAR</name>
<protein>
    <submittedName>
        <fullName evidence="1">Uncharacterized protein</fullName>
    </submittedName>
</protein>
<accession>A0A2H3BF38</accession>
<sequence>MAGTAHEIATEATDSSSSYSSLYLSLLFHTLTWSARSGAHDNGPVTVARKGFLWNVGIQPQLGPTIAYQGFKVFHYSHGTVSSQSHIRIINWLHTYDNRSPISLLPQSGYEDIVHSRERSLESRQGTLGVIPVIVHSPCSPASTRFFSEDNVSRCDAAWALCQPSSA</sequence>
<feature type="non-terminal residue" evidence="1">
    <location>
        <position position="167"/>
    </location>
</feature>
<dbReference type="Proteomes" id="UP000218334">
    <property type="component" value="Unassembled WGS sequence"/>
</dbReference>
<gene>
    <name evidence="1" type="ORF">ARMSODRAFT_1004204</name>
</gene>
<keyword evidence="2" id="KW-1185">Reference proteome</keyword>
<reference evidence="2" key="1">
    <citation type="journal article" date="2017" name="Nat. Ecol. Evol.">
        <title>Genome expansion and lineage-specific genetic innovations in the forest pathogenic fungi Armillaria.</title>
        <authorList>
            <person name="Sipos G."/>
            <person name="Prasanna A.N."/>
            <person name="Walter M.C."/>
            <person name="O'Connor E."/>
            <person name="Balint B."/>
            <person name="Krizsan K."/>
            <person name="Kiss B."/>
            <person name="Hess J."/>
            <person name="Varga T."/>
            <person name="Slot J."/>
            <person name="Riley R."/>
            <person name="Boka B."/>
            <person name="Rigling D."/>
            <person name="Barry K."/>
            <person name="Lee J."/>
            <person name="Mihaltcheva S."/>
            <person name="LaButti K."/>
            <person name="Lipzen A."/>
            <person name="Waldron R."/>
            <person name="Moloney N.M."/>
            <person name="Sperisen C."/>
            <person name="Kredics L."/>
            <person name="Vagvoelgyi C."/>
            <person name="Patrignani A."/>
            <person name="Fitzpatrick D."/>
            <person name="Nagy I."/>
            <person name="Doyle S."/>
            <person name="Anderson J.B."/>
            <person name="Grigoriev I.V."/>
            <person name="Gueldener U."/>
            <person name="Muensterkoetter M."/>
            <person name="Nagy L.G."/>
        </authorList>
    </citation>
    <scope>NUCLEOTIDE SEQUENCE [LARGE SCALE GENOMIC DNA]</scope>
    <source>
        <strain evidence="2">28-4</strain>
    </source>
</reference>